<dbReference type="PANTHER" id="PTHR15503">
    <property type="entry name" value="LDOC1 RELATED"/>
    <property type="match status" value="1"/>
</dbReference>
<feature type="domain" description="Retrotransposon gag" evidence="1">
    <location>
        <begin position="15"/>
        <end position="62"/>
    </location>
</feature>
<reference evidence="2" key="2">
    <citation type="submission" date="2016-06" db="EMBL/GenBank/DDBJ databases">
        <title>The genome of a short-lived fish provides insights into sex chromosome evolution and the genetic control of aging.</title>
        <authorList>
            <person name="Reichwald K."/>
            <person name="Felder M."/>
            <person name="Petzold A."/>
            <person name="Koch P."/>
            <person name="Groth M."/>
            <person name="Platzer M."/>
        </authorList>
    </citation>
    <scope>NUCLEOTIDE SEQUENCE</scope>
    <source>
        <tissue evidence="2">Brain</tissue>
    </source>
</reference>
<gene>
    <name evidence="2" type="primary">PEG10</name>
</gene>
<dbReference type="EMBL" id="HAEJ01001240">
    <property type="protein sequence ID" value="SBS41697.1"/>
    <property type="molecule type" value="Transcribed_RNA"/>
</dbReference>
<organism evidence="2">
    <name type="scientific">Nothobranchius furzeri</name>
    <name type="common">Turquoise killifish</name>
    <dbReference type="NCBI Taxonomy" id="105023"/>
    <lineage>
        <taxon>Eukaryota</taxon>
        <taxon>Metazoa</taxon>
        <taxon>Chordata</taxon>
        <taxon>Craniata</taxon>
        <taxon>Vertebrata</taxon>
        <taxon>Euteleostomi</taxon>
        <taxon>Actinopterygii</taxon>
        <taxon>Neopterygii</taxon>
        <taxon>Teleostei</taxon>
        <taxon>Neoteleostei</taxon>
        <taxon>Acanthomorphata</taxon>
        <taxon>Ovalentaria</taxon>
        <taxon>Atherinomorphae</taxon>
        <taxon>Cyprinodontiformes</taxon>
        <taxon>Nothobranchiidae</taxon>
        <taxon>Nothobranchius</taxon>
    </lineage>
</organism>
<dbReference type="Pfam" id="PF03732">
    <property type="entry name" value="Retrotrans_gag"/>
    <property type="match status" value="1"/>
</dbReference>
<feature type="non-terminal residue" evidence="2">
    <location>
        <position position="1"/>
    </location>
</feature>
<dbReference type="AlphaFoldDB" id="A0A1A8U2V1"/>
<evidence type="ECO:0000313" key="2">
    <source>
        <dbReference type="EMBL" id="SBS41697.1"/>
    </source>
</evidence>
<accession>A0A1A8U2V1</accession>
<name>A0A1A8U2V1_NOTFU</name>
<dbReference type="InterPro" id="IPR005162">
    <property type="entry name" value="Retrotrans_gag_dom"/>
</dbReference>
<feature type="non-terminal residue" evidence="2">
    <location>
        <position position="91"/>
    </location>
</feature>
<protein>
    <submittedName>
        <fullName evidence="2">Paternally expressed 10</fullName>
    </submittedName>
</protein>
<dbReference type="PANTHER" id="PTHR15503:SF36">
    <property type="entry name" value="RETROTRANSPOSON GAG-LIKE PROTEIN 5"/>
    <property type="match status" value="1"/>
</dbReference>
<evidence type="ECO:0000259" key="1">
    <source>
        <dbReference type="Pfam" id="PF03732"/>
    </source>
</evidence>
<sequence>FARELIQIFDPLLPGREATHQLMTLKQNNRRATDYIIDFHAIAAVSDWNEPALMDMFYQGLSDSIKNKIATRDYPRTLVEMEDLFTRIDLR</sequence>
<reference evidence="2" key="1">
    <citation type="submission" date="2016-05" db="EMBL/GenBank/DDBJ databases">
        <authorList>
            <person name="Lavstsen T."/>
            <person name="Jespersen J.S."/>
        </authorList>
    </citation>
    <scope>NUCLEOTIDE SEQUENCE</scope>
    <source>
        <tissue evidence="2">Brain</tissue>
    </source>
</reference>
<dbReference type="InterPro" id="IPR032567">
    <property type="entry name" value="RTL1-rel"/>
</dbReference>
<proteinExistence type="predicted"/>